<dbReference type="PANTHER" id="PTHR11699">
    <property type="entry name" value="ALDEHYDE DEHYDROGENASE-RELATED"/>
    <property type="match status" value="1"/>
</dbReference>
<dbReference type="eggNOG" id="KOG2450">
    <property type="taxonomic scope" value="Eukaryota"/>
</dbReference>
<sequence length="483" mass="52597">MSSRLGFSTFHNVIDEQLSPTVKARRCTNPSTLEDNPAAPLSTQDDVDRAVANARKAFATWSQVPLDARKQAVIDFAHALSKEVDGFAEMLTKEKGRPLVLAKAEVQIGVQWLIQQAQMDFRDEEVWEKSDKTILTRYTPLGIAVGIVPWNFPITIACGKIAPALITGNVFIMKPSPFTPYCALKLCEFAQAYFPPGVFQCLSGDDDLGPMLTHHEGVDKISFTGSTEVGRRVIKACSETFKRVTLELGGNDAAIVFPDVDIPTTAAALAQLSWFNSGQVCVAVKRIYVHASIYDEFLKAFTAITQSLVVGDGFVDGTTIGPVSNSLQYNRVRDLISDVISQGQSVSYGGRAHASSKGNSIGYFIEPVIVDNPPDTSRVVQEEPFGPVVPLMQWNTEDEVIQRANATKFGLGASVWSADISVAKRVARRLEAGTVWINNHMQLDPTVANGPYKHSGLGVEYGVAGMRSYCNVQSIHVSKPELA</sequence>
<comment type="catalytic activity">
    <reaction evidence="4">
        <text>an aldehyde + NAD(+) + H2O = a carboxylate + NADH + 2 H(+)</text>
        <dbReference type="Rhea" id="RHEA:16185"/>
        <dbReference type="ChEBI" id="CHEBI:15377"/>
        <dbReference type="ChEBI" id="CHEBI:15378"/>
        <dbReference type="ChEBI" id="CHEBI:17478"/>
        <dbReference type="ChEBI" id="CHEBI:29067"/>
        <dbReference type="ChEBI" id="CHEBI:57540"/>
        <dbReference type="ChEBI" id="CHEBI:57945"/>
        <dbReference type="EC" id="1.2.1.3"/>
    </reaction>
</comment>
<dbReference type="InterPro" id="IPR016163">
    <property type="entry name" value="Ald_DH_C"/>
</dbReference>
<dbReference type="Gene3D" id="3.40.605.10">
    <property type="entry name" value="Aldehyde Dehydrogenase, Chain A, domain 1"/>
    <property type="match status" value="1"/>
</dbReference>
<dbReference type="CDD" id="cd07106">
    <property type="entry name" value="ALDH_AldA-AAD23400"/>
    <property type="match status" value="1"/>
</dbReference>
<dbReference type="GeneID" id="19267371"/>
<protein>
    <recommendedName>
        <fullName evidence="3">aldehyde dehydrogenase (NAD(+))</fullName>
        <ecNumber evidence="3">1.2.1.3</ecNumber>
    </recommendedName>
</protein>
<dbReference type="RefSeq" id="XP_007829130.1">
    <property type="nucleotide sequence ID" value="XM_007830939.1"/>
</dbReference>
<proteinExistence type="inferred from homology"/>
<dbReference type="EC" id="1.2.1.3" evidence="3"/>
<dbReference type="InterPro" id="IPR015590">
    <property type="entry name" value="Aldehyde_DH_dom"/>
</dbReference>
<evidence type="ECO:0000259" key="7">
    <source>
        <dbReference type="Pfam" id="PF00171"/>
    </source>
</evidence>
<keyword evidence="9" id="KW-1185">Reference proteome</keyword>
<comment type="similarity">
    <text evidence="1 6">Belongs to the aldehyde dehydrogenase family.</text>
</comment>
<evidence type="ECO:0000313" key="9">
    <source>
        <dbReference type="Proteomes" id="UP000030651"/>
    </source>
</evidence>
<dbReference type="OrthoDB" id="310895at2759"/>
<dbReference type="FunFam" id="3.40.605.10:FF:000007">
    <property type="entry name" value="NAD/NADP-dependent betaine aldehyde dehydrogenase"/>
    <property type="match status" value="1"/>
</dbReference>
<dbReference type="InterPro" id="IPR016161">
    <property type="entry name" value="Ald_DH/histidinol_DH"/>
</dbReference>
<evidence type="ECO:0000256" key="4">
    <source>
        <dbReference type="ARBA" id="ARBA00049194"/>
    </source>
</evidence>
<dbReference type="GO" id="GO:0004029">
    <property type="term" value="F:aldehyde dehydrogenase (NAD+) activity"/>
    <property type="evidence" value="ECO:0007669"/>
    <property type="project" value="UniProtKB-EC"/>
</dbReference>
<dbReference type="AlphaFoldDB" id="W3XE15"/>
<dbReference type="SUPFAM" id="SSF53720">
    <property type="entry name" value="ALDH-like"/>
    <property type="match status" value="1"/>
</dbReference>
<organism evidence="8 9">
    <name type="scientific">Pestalotiopsis fici (strain W106-1 / CGMCC3.15140)</name>
    <dbReference type="NCBI Taxonomy" id="1229662"/>
    <lineage>
        <taxon>Eukaryota</taxon>
        <taxon>Fungi</taxon>
        <taxon>Dikarya</taxon>
        <taxon>Ascomycota</taxon>
        <taxon>Pezizomycotina</taxon>
        <taxon>Sordariomycetes</taxon>
        <taxon>Xylariomycetidae</taxon>
        <taxon>Amphisphaeriales</taxon>
        <taxon>Sporocadaceae</taxon>
        <taxon>Pestalotiopsis</taxon>
    </lineage>
</organism>
<dbReference type="KEGG" id="pfy:PFICI_02358"/>
<evidence type="ECO:0000256" key="6">
    <source>
        <dbReference type="RuleBase" id="RU003345"/>
    </source>
</evidence>
<dbReference type="PROSITE" id="PS00687">
    <property type="entry name" value="ALDEHYDE_DEHYDR_GLU"/>
    <property type="match status" value="1"/>
</dbReference>
<dbReference type="Pfam" id="PF00171">
    <property type="entry name" value="Aldedh"/>
    <property type="match status" value="1"/>
</dbReference>
<evidence type="ECO:0000256" key="5">
    <source>
        <dbReference type="PROSITE-ProRule" id="PRU10007"/>
    </source>
</evidence>
<dbReference type="InterPro" id="IPR029510">
    <property type="entry name" value="Ald_DH_CS_GLU"/>
</dbReference>
<keyword evidence="2 6" id="KW-0560">Oxidoreductase</keyword>
<accession>W3XE15</accession>
<dbReference type="InterPro" id="IPR044086">
    <property type="entry name" value="LUC3-like"/>
</dbReference>
<feature type="active site" evidence="5">
    <location>
        <position position="247"/>
    </location>
</feature>
<dbReference type="InParanoid" id="W3XE15"/>
<dbReference type="HOGENOM" id="CLU_005391_0_0_1"/>
<dbReference type="Gene3D" id="3.40.309.10">
    <property type="entry name" value="Aldehyde Dehydrogenase, Chain A, domain 2"/>
    <property type="match status" value="1"/>
</dbReference>
<feature type="domain" description="Aldehyde dehydrogenase" evidence="7">
    <location>
        <begin position="26"/>
        <end position="475"/>
    </location>
</feature>
<dbReference type="EMBL" id="KI912110">
    <property type="protein sequence ID" value="ETS84333.1"/>
    <property type="molecule type" value="Genomic_DNA"/>
</dbReference>
<gene>
    <name evidence="8" type="ORF">PFICI_02358</name>
</gene>
<name>W3XE15_PESFW</name>
<reference evidence="9" key="1">
    <citation type="journal article" date="2015" name="BMC Genomics">
        <title>Genomic and transcriptomic analysis of the endophytic fungus Pestalotiopsis fici reveals its lifestyle and high potential for synthesis of natural products.</title>
        <authorList>
            <person name="Wang X."/>
            <person name="Zhang X."/>
            <person name="Liu L."/>
            <person name="Xiang M."/>
            <person name="Wang W."/>
            <person name="Sun X."/>
            <person name="Che Y."/>
            <person name="Guo L."/>
            <person name="Liu G."/>
            <person name="Guo L."/>
            <person name="Wang C."/>
            <person name="Yin W.B."/>
            <person name="Stadler M."/>
            <person name="Zhang X."/>
            <person name="Liu X."/>
        </authorList>
    </citation>
    <scope>NUCLEOTIDE SEQUENCE [LARGE SCALE GENOMIC DNA]</scope>
    <source>
        <strain evidence="9">W106-1 / CGMCC3.15140</strain>
    </source>
</reference>
<evidence type="ECO:0000313" key="8">
    <source>
        <dbReference type="EMBL" id="ETS84333.1"/>
    </source>
</evidence>
<dbReference type="Proteomes" id="UP000030651">
    <property type="component" value="Unassembled WGS sequence"/>
</dbReference>
<evidence type="ECO:0000256" key="3">
    <source>
        <dbReference type="ARBA" id="ARBA00024226"/>
    </source>
</evidence>
<dbReference type="STRING" id="1229662.W3XE15"/>
<dbReference type="FunFam" id="3.40.309.10:FF:000009">
    <property type="entry name" value="Aldehyde dehydrogenase A"/>
    <property type="match status" value="1"/>
</dbReference>
<dbReference type="OMA" id="WINSHFQ"/>
<dbReference type="InterPro" id="IPR016162">
    <property type="entry name" value="Ald_DH_N"/>
</dbReference>
<evidence type="ECO:0000256" key="2">
    <source>
        <dbReference type="ARBA" id="ARBA00023002"/>
    </source>
</evidence>
<evidence type="ECO:0000256" key="1">
    <source>
        <dbReference type="ARBA" id="ARBA00009986"/>
    </source>
</evidence>